<evidence type="ECO:0000256" key="4">
    <source>
        <dbReference type="ARBA" id="ARBA00022729"/>
    </source>
</evidence>
<dbReference type="EMBL" id="DWYS01000033">
    <property type="protein sequence ID" value="HJB06720.1"/>
    <property type="molecule type" value="Genomic_DNA"/>
</dbReference>
<evidence type="ECO:0000256" key="5">
    <source>
        <dbReference type="SAM" id="MobiDB-lite"/>
    </source>
</evidence>
<dbReference type="GO" id="GO:0042597">
    <property type="term" value="C:periplasmic space"/>
    <property type="evidence" value="ECO:0007669"/>
    <property type="project" value="UniProtKB-ARBA"/>
</dbReference>
<evidence type="ECO:0000259" key="7">
    <source>
        <dbReference type="Pfam" id="PF00496"/>
    </source>
</evidence>
<feature type="compositionally biased region" description="Low complexity" evidence="5">
    <location>
        <begin position="30"/>
        <end position="42"/>
    </location>
</feature>
<dbReference type="Pfam" id="PF00496">
    <property type="entry name" value="SBP_bac_5"/>
    <property type="match status" value="1"/>
</dbReference>
<evidence type="ECO:0000313" key="9">
    <source>
        <dbReference type="Proteomes" id="UP000886804"/>
    </source>
</evidence>
<reference evidence="8" key="2">
    <citation type="submission" date="2021-04" db="EMBL/GenBank/DDBJ databases">
        <authorList>
            <person name="Gilroy R."/>
        </authorList>
    </citation>
    <scope>NUCLEOTIDE SEQUENCE</scope>
    <source>
        <strain evidence="8">CHK188-4685</strain>
    </source>
</reference>
<dbReference type="GO" id="GO:0030313">
    <property type="term" value="C:cell envelope"/>
    <property type="evidence" value="ECO:0007669"/>
    <property type="project" value="UniProtKB-SubCell"/>
</dbReference>
<dbReference type="Proteomes" id="UP000886804">
    <property type="component" value="Unassembled WGS sequence"/>
</dbReference>
<dbReference type="PROSITE" id="PS51257">
    <property type="entry name" value="PROKAR_LIPOPROTEIN"/>
    <property type="match status" value="1"/>
</dbReference>
<dbReference type="InterPro" id="IPR030678">
    <property type="entry name" value="Peptide/Ni-bd"/>
</dbReference>
<dbReference type="FunFam" id="3.90.76.10:FF:000001">
    <property type="entry name" value="Oligopeptide ABC transporter substrate-binding protein"/>
    <property type="match status" value="1"/>
</dbReference>
<evidence type="ECO:0000256" key="6">
    <source>
        <dbReference type="SAM" id="SignalP"/>
    </source>
</evidence>
<keyword evidence="3" id="KW-0813">Transport</keyword>
<keyword evidence="4 6" id="KW-0732">Signal</keyword>
<dbReference type="PANTHER" id="PTHR30290:SF10">
    <property type="entry name" value="PERIPLASMIC OLIGOPEPTIDE-BINDING PROTEIN-RELATED"/>
    <property type="match status" value="1"/>
</dbReference>
<comment type="similarity">
    <text evidence="2">Belongs to the bacterial solute-binding protein 5 family.</text>
</comment>
<dbReference type="Gene3D" id="3.90.76.10">
    <property type="entry name" value="Dipeptide-binding Protein, Domain 1"/>
    <property type="match status" value="1"/>
</dbReference>
<reference evidence="8" key="1">
    <citation type="journal article" date="2021" name="PeerJ">
        <title>Extensive microbial diversity within the chicken gut microbiome revealed by metagenomics and culture.</title>
        <authorList>
            <person name="Gilroy R."/>
            <person name="Ravi A."/>
            <person name="Getino M."/>
            <person name="Pursley I."/>
            <person name="Horton D.L."/>
            <person name="Alikhan N.F."/>
            <person name="Baker D."/>
            <person name="Gharbi K."/>
            <person name="Hall N."/>
            <person name="Watson M."/>
            <person name="Adriaenssens E.M."/>
            <person name="Foster-Nyarko E."/>
            <person name="Jarju S."/>
            <person name="Secka A."/>
            <person name="Antonio M."/>
            <person name="Oren A."/>
            <person name="Chaudhuri R.R."/>
            <person name="La Ragione R."/>
            <person name="Hildebrand F."/>
            <person name="Pallen M.J."/>
        </authorList>
    </citation>
    <scope>NUCLEOTIDE SEQUENCE</scope>
    <source>
        <strain evidence="8">CHK188-4685</strain>
    </source>
</reference>
<dbReference type="AlphaFoldDB" id="A0A9D2L690"/>
<feature type="domain" description="Solute-binding protein family 5" evidence="7">
    <location>
        <begin position="92"/>
        <end position="467"/>
    </location>
</feature>
<evidence type="ECO:0000256" key="1">
    <source>
        <dbReference type="ARBA" id="ARBA00004196"/>
    </source>
</evidence>
<evidence type="ECO:0000256" key="3">
    <source>
        <dbReference type="ARBA" id="ARBA00022448"/>
    </source>
</evidence>
<name>A0A9D2L690_9FIRM</name>
<comment type="caution">
    <text evidence="8">The sequence shown here is derived from an EMBL/GenBank/DDBJ whole genome shotgun (WGS) entry which is preliminary data.</text>
</comment>
<dbReference type="CDD" id="cd08504">
    <property type="entry name" value="PBP2_OppA"/>
    <property type="match status" value="1"/>
</dbReference>
<dbReference type="Gene3D" id="3.10.105.10">
    <property type="entry name" value="Dipeptide-binding Protein, Domain 3"/>
    <property type="match status" value="1"/>
</dbReference>
<feature type="signal peptide" evidence="6">
    <location>
        <begin position="1"/>
        <end position="19"/>
    </location>
</feature>
<comment type="subcellular location">
    <subcellularLocation>
        <location evidence="1">Cell envelope</location>
    </subcellularLocation>
</comment>
<organism evidence="8 9">
    <name type="scientific">Candidatus Enterocloster faecavium</name>
    <dbReference type="NCBI Taxonomy" id="2838560"/>
    <lineage>
        <taxon>Bacteria</taxon>
        <taxon>Bacillati</taxon>
        <taxon>Bacillota</taxon>
        <taxon>Clostridia</taxon>
        <taxon>Lachnospirales</taxon>
        <taxon>Lachnospiraceae</taxon>
        <taxon>Enterocloster</taxon>
    </lineage>
</organism>
<dbReference type="GO" id="GO:1904680">
    <property type="term" value="F:peptide transmembrane transporter activity"/>
    <property type="evidence" value="ECO:0007669"/>
    <property type="project" value="TreeGrafter"/>
</dbReference>
<evidence type="ECO:0000256" key="2">
    <source>
        <dbReference type="ARBA" id="ARBA00005695"/>
    </source>
</evidence>
<dbReference type="PANTHER" id="PTHR30290">
    <property type="entry name" value="PERIPLASMIC BINDING COMPONENT OF ABC TRANSPORTER"/>
    <property type="match status" value="1"/>
</dbReference>
<accession>A0A9D2L690</accession>
<dbReference type="PIRSF" id="PIRSF002741">
    <property type="entry name" value="MppA"/>
    <property type="match status" value="1"/>
</dbReference>
<proteinExistence type="inferred from homology"/>
<feature type="region of interest" description="Disordered" evidence="5">
    <location>
        <begin position="25"/>
        <end position="44"/>
    </location>
</feature>
<dbReference type="GO" id="GO:0015833">
    <property type="term" value="P:peptide transport"/>
    <property type="evidence" value="ECO:0007669"/>
    <property type="project" value="TreeGrafter"/>
</dbReference>
<dbReference type="InterPro" id="IPR039424">
    <property type="entry name" value="SBP_5"/>
</dbReference>
<dbReference type="InterPro" id="IPR000914">
    <property type="entry name" value="SBP_5_dom"/>
</dbReference>
<gene>
    <name evidence="8" type="ORF">H9716_02510</name>
</gene>
<protein>
    <submittedName>
        <fullName evidence="8">Peptide ABC transporter substrate-binding protein</fullName>
    </submittedName>
</protein>
<dbReference type="GO" id="GO:0043190">
    <property type="term" value="C:ATP-binding cassette (ABC) transporter complex"/>
    <property type="evidence" value="ECO:0007669"/>
    <property type="project" value="InterPro"/>
</dbReference>
<dbReference type="SUPFAM" id="SSF53850">
    <property type="entry name" value="Periplasmic binding protein-like II"/>
    <property type="match status" value="1"/>
</dbReference>
<sequence length="552" mass="60975">MKKKISLLLCAGLVAAALAGCGGSGNSETSAPSESAQGQAEESSADGNVLVYAMDQEPETLDPTMNNYSRSSNVLQNLFAGLFRMEADGSLSNALCEDYTVSEDGLTYTFTLKDGMKWSDGSDLTAQDFVYSWLRVLNPETASPASWELYYIQGAEEYNTGGGSAEDVAVKAVDDKTLEVTLKSPTAYFLYLLAGTNFFPVKQDVVEGDEVWTKSADTYVCNGPFMMSEINPQSSYVLVKNPNYYDADAVELDGVNVVFIESPEAALSAYNSGEIDAMADGLVATQAIEQYGDSDELKSYDLIGTRYYDFNCSKEYLSDPRVRRALSMAISRQTICDSVVPSKPKPAYAYVPYGIPYEGSDTDFRTTVGDLITEDVEQAKQLLADAGYPNGEGLPVLTLMVTNSQENKDTAQVIQAMWKENLGVQTEIVTYEDKVYWDEHAAGNFDVAYDGWTGDYLDPDTNLNCFTQARVFDENRWSGDKALEYDSMIEECRNLTDNSQRMEIFTEAEKLLMEEMPIMPLYFRNTQLLVKPTVSGLEKNVLGHTMFVHASK</sequence>
<feature type="chain" id="PRO_5038339644" evidence="6">
    <location>
        <begin position="20"/>
        <end position="552"/>
    </location>
</feature>
<evidence type="ECO:0000313" key="8">
    <source>
        <dbReference type="EMBL" id="HJB06720.1"/>
    </source>
</evidence>
<dbReference type="Gene3D" id="3.40.190.10">
    <property type="entry name" value="Periplasmic binding protein-like II"/>
    <property type="match status" value="1"/>
</dbReference>